<dbReference type="InterPro" id="IPR036425">
    <property type="entry name" value="MoaB/Mog-like_dom_sf"/>
</dbReference>
<gene>
    <name evidence="9" type="ORF">Q6348_14325</name>
</gene>
<dbReference type="Gene3D" id="2.40.340.10">
    <property type="entry name" value="MoeA, C-terminal, domain IV"/>
    <property type="match status" value="1"/>
</dbReference>
<dbReference type="PANTHER" id="PTHR10192">
    <property type="entry name" value="MOLYBDOPTERIN BIOSYNTHESIS PROTEIN"/>
    <property type="match status" value="1"/>
</dbReference>
<dbReference type="Gene3D" id="3.40.980.10">
    <property type="entry name" value="MoaB/Mog-like domain"/>
    <property type="match status" value="1"/>
</dbReference>
<dbReference type="CDD" id="cd00887">
    <property type="entry name" value="MoeA"/>
    <property type="match status" value="1"/>
</dbReference>
<keyword evidence="5 7" id="KW-0501">Molybdenum cofactor biosynthesis</keyword>
<keyword evidence="7" id="KW-0808">Transferase</keyword>
<protein>
    <recommendedName>
        <fullName evidence="7">Molybdopterin molybdenumtransferase</fullName>
        <ecNumber evidence="7">2.10.1.1</ecNumber>
    </recommendedName>
</protein>
<dbReference type="NCBIfam" id="NF045515">
    <property type="entry name" value="Glp_gephyrin"/>
    <property type="match status" value="1"/>
</dbReference>
<keyword evidence="7" id="KW-0460">Magnesium</keyword>
<dbReference type="PANTHER" id="PTHR10192:SF5">
    <property type="entry name" value="GEPHYRIN"/>
    <property type="match status" value="1"/>
</dbReference>
<dbReference type="SUPFAM" id="SSF53218">
    <property type="entry name" value="Molybdenum cofactor biosynthesis proteins"/>
    <property type="match status" value="1"/>
</dbReference>
<dbReference type="Pfam" id="PF00994">
    <property type="entry name" value="MoCF_biosynth"/>
    <property type="match status" value="1"/>
</dbReference>
<dbReference type="NCBIfam" id="TIGR00177">
    <property type="entry name" value="molyb_syn"/>
    <property type="match status" value="1"/>
</dbReference>
<evidence type="ECO:0000256" key="3">
    <source>
        <dbReference type="ARBA" id="ARBA00010763"/>
    </source>
</evidence>
<reference evidence="9 10" key="1">
    <citation type="submission" date="2023-07" db="EMBL/GenBank/DDBJ databases">
        <title>Description of novel actinomycetes strains, isolated from tidal flat sediment.</title>
        <authorList>
            <person name="Lu C."/>
        </authorList>
    </citation>
    <scope>NUCLEOTIDE SEQUENCE [LARGE SCALE GENOMIC DNA]</scope>
    <source>
        <strain evidence="9 10">SYSU T00b441</strain>
    </source>
</reference>
<dbReference type="Gene3D" id="3.90.105.10">
    <property type="entry name" value="Molybdopterin biosynthesis moea protein, domain 2"/>
    <property type="match status" value="1"/>
</dbReference>
<dbReference type="SUPFAM" id="SSF63882">
    <property type="entry name" value="MoeA N-terminal region -like"/>
    <property type="match status" value="1"/>
</dbReference>
<dbReference type="InterPro" id="IPR036688">
    <property type="entry name" value="MoeA_C_domain_IV_sf"/>
</dbReference>
<comment type="caution">
    <text evidence="9">The sequence shown here is derived from an EMBL/GenBank/DDBJ whole genome shotgun (WGS) entry which is preliminary data.</text>
</comment>
<dbReference type="SMART" id="SM00852">
    <property type="entry name" value="MoCF_biosynth"/>
    <property type="match status" value="1"/>
</dbReference>
<dbReference type="InterPro" id="IPR036135">
    <property type="entry name" value="MoeA_linker/N_sf"/>
</dbReference>
<organism evidence="9 10">
    <name type="scientific">Actinotalea lenta</name>
    <dbReference type="NCBI Taxonomy" id="3064654"/>
    <lineage>
        <taxon>Bacteria</taxon>
        <taxon>Bacillati</taxon>
        <taxon>Actinomycetota</taxon>
        <taxon>Actinomycetes</taxon>
        <taxon>Micrococcales</taxon>
        <taxon>Cellulomonadaceae</taxon>
        <taxon>Actinotalea</taxon>
    </lineage>
</organism>
<comment type="function">
    <text evidence="1 7">Catalyzes the insertion of molybdate into adenylated molybdopterin with the concomitant release of AMP.</text>
</comment>
<accession>A0ABT9DEZ1</accession>
<comment type="cofactor">
    <cofactor evidence="7">
        <name>Mg(2+)</name>
        <dbReference type="ChEBI" id="CHEBI:18420"/>
    </cofactor>
</comment>
<comment type="similarity">
    <text evidence="3 7">Belongs to the MoeA family.</text>
</comment>
<evidence type="ECO:0000256" key="4">
    <source>
        <dbReference type="ARBA" id="ARBA00022505"/>
    </source>
</evidence>
<dbReference type="SUPFAM" id="SSF63867">
    <property type="entry name" value="MoeA C-terminal domain-like"/>
    <property type="match status" value="1"/>
</dbReference>
<dbReference type="Gene3D" id="2.170.190.11">
    <property type="entry name" value="Molybdopterin biosynthesis moea protein, domain 3"/>
    <property type="match status" value="1"/>
</dbReference>
<sequence length="436" mass="44301">MPESPTRTVDEHLAEILELVSPPPAATLPLAACLGLTLRADLTARLPAPPFTNSSMDGFAVRAADVAGASAGRPVELPVADDQPAGPRGASVLAPGTAIRIMTGAPLPEGADAVVPVELTDQPRGSVPLPPAVRVLEPVVVGASVRHRGEGVAVGAPVMPAGTRLGAAALAAAAAVGYGELPVARRPRLAVVSTGDELAAPGEALGGGTIPDSNLTMLVALATEWGADVPVAERVGDDPGTLRAVLARAAEAADLVVTCGGISAGAYEVVRQALESPRVRFVQVAMQPGKPQGLGTLAASHGDVPVLALPGNPVSSFVGFRVLVRPALAVLAGRDPHAETATVPVRAAEAWRSPAGRRQYAPVRLEPPERPGEPFLARPTHRLGSASHLVGSLHLAHALAVVPAEVTQVEAGQAMAAIPLPPWSPELPVQVAPHPR</sequence>
<dbReference type="Proteomes" id="UP001232536">
    <property type="component" value="Unassembled WGS sequence"/>
</dbReference>
<evidence type="ECO:0000256" key="5">
    <source>
        <dbReference type="ARBA" id="ARBA00023150"/>
    </source>
</evidence>
<proteinExistence type="inferred from homology"/>
<dbReference type="Pfam" id="PF03454">
    <property type="entry name" value="MoeA_C"/>
    <property type="match status" value="1"/>
</dbReference>
<evidence type="ECO:0000259" key="8">
    <source>
        <dbReference type="SMART" id="SM00852"/>
    </source>
</evidence>
<keyword evidence="10" id="KW-1185">Reference proteome</keyword>
<evidence type="ECO:0000256" key="6">
    <source>
        <dbReference type="ARBA" id="ARBA00047317"/>
    </source>
</evidence>
<evidence type="ECO:0000256" key="2">
    <source>
        <dbReference type="ARBA" id="ARBA00005046"/>
    </source>
</evidence>
<dbReference type="Pfam" id="PF03453">
    <property type="entry name" value="MoeA_N"/>
    <property type="match status" value="1"/>
</dbReference>
<feature type="domain" description="MoaB/Mog" evidence="8">
    <location>
        <begin position="190"/>
        <end position="330"/>
    </location>
</feature>
<dbReference type="InterPro" id="IPR038987">
    <property type="entry name" value="MoeA-like"/>
</dbReference>
<dbReference type="InterPro" id="IPR005111">
    <property type="entry name" value="MoeA_C_domain_IV"/>
</dbReference>
<evidence type="ECO:0000313" key="9">
    <source>
        <dbReference type="EMBL" id="MDO8108371.1"/>
    </source>
</evidence>
<dbReference type="InterPro" id="IPR005110">
    <property type="entry name" value="MoeA_linker/N"/>
</dbReference>
<evidence type="ECO:0000256" key="7">
    <source>
        <dbReference type="RuleBase" id="RU365090"/>
    </source>
</evidence>
<evidence type="ECO:0000313" key="10">
    <source>
        <dbReference type="Proteomes" id="UP001232536"/>
    </source>
</evidence>
<dbReference type="InterPro" id="IPR001453">
    <property type="entry name" value="MoaB/Mog_dom"/>
</dbReference>
<dbReference type="EMBL" id="JAUQYP010000002">
    <property type="protein sequence ID" value="MDO8108371.1"/>
    <property type="molecule type" value="Genomic_DNA"/>
</dbReference>
<keyword evidence="7" id="KW-0479">Metal-binding</keyword>
<dbReference type="RefSeq" id="WP_304602075.1">
    <property type="nucleotide sequence ID" value="NZ_JAUQYP010000002.1"/>
</dbReference>
<comment type="catalytic activity">
    <reaction evidence="6">
        <text>adenylyl-molybdopterin + molybdate = Mo-molybdopterin + AMP + H(+)</text>
        <dbReference type="Rhea" id="RHEA:35047"/>
        <dbReference type="ChEBI" id="CHEBI:15378"/>
        <dbReference type="ChEBI" id="CHEBI:36264"/>
        <dbReference type="ChEBI" id="CHEBI:62727"/>
        <dbReference type="ChEBI" id="CHEBI:71302"/>
        <dbReference type="ChEBI" id="CHEBI:456215"/>
        <dbReference type="EC" id="2.10.1.1"/>
    </reaction>
</comment>
<evidence type="ECO:0000256" key="1">
    <source>
        <dbReference type="ARBA" id="ARBA00002901"/>
    </source>
</evidence>
<comment type="pathway">
    <text evidence="2 7">Cofactor biosynthesis; molybdopterin biosynthesis.</text>
</comment>
<name>A0ABT9DEZ1_9CELL</name>
<dbReference type="EC" id="2.10.1.1" evidence="7"/>
<keyword evidence="4 7" id="KW-0500">Molybdenum</keyword>